<dbReference type="RefSeq" id="WP_168679889.1">
    <property type="nucleotide sequence ID" value="NZ_JAAXOY010000473.1"/>
</dbReference>
<name>A0ABX1K3Y5_9CELL</name>
<dbReference type="SMART" id="SM00014">
    <property type="entry name" value="acidPPc"/>
    <property type="match status" value="1"/>
</dbReference>
<protein>
    <submittedName>
        <fullName evidence="4">Phosphatase PAP2 family protein</fullName>
    </submittedName>
</protein>
<evidence type="ECO:0000313" key="4">
    <source>
        <dbReference type="EMBL" id="NKY40834.1"/>
    </source>
</evidence>
<dbReference type="Proteomes" id="UP000777774">
    <property type="component" value="Unassembled WGS sequence"/>
</dbReference>
<keyword evidence="2" id="KW-1133">Transmembrane helix</keyword>
<feature type="region of interest" description="Disordered" evidence="1">
    <location>
        <begin position="220"/>
        <end position="267"/>
    </location>
</feature>
<organism evidence="4 5">
    <name type="scientific">Cellulomonas septica</name>
    <dbReference type="NCBI Taxonomy" id="285080"/>
    <lineage>
        <taxon>Bacteria</taxon>
        <taxon>Bacillati</taxon>
        <taxon>Actinomycetota</taxon>
        <taxon>Actinomycetes</taxon>
        <taxon>Micrococcales</taxon>
        <taxon>Cellulomonadaceae</taxon>
        <taxon>Cellulomonas</taxon>
    </lineage>
</organism>
<gene>
    <name evidence="4" type="ORF">HGA02_15265</name>
</gene>
<reference evidence="4 5" key="1">
    <citation type="submission" date="2020-04" db="EMBL/GenBank/DDBJ databases">
        <title>MicrobeNet Type strains.</title>
        <authorList>
            <person name="Nicholson A.C."/>
        </authorList>
    </citation>
    <scope>NUCLEOTIDE SEQUENCE [LARGE SCALE GENOMIC DNA]</scope>
    <source>
        <strain evidence="4 5">ATCC BAA-787</strain>
    </source>
</reference>
<accession>A0ABX1K3Y5</accession>
<evidence type="ECO:0000313" key="5">
    <source>
        <dbReference type="Proteomes" id="UP000777774"/>
    </source>
</evidence>
<feature type="domain" description="Phosphatidic acid phosphatase type 2/haloperoxidase" evidence="3">
    <location>
        <begin position="93"/>
        <end position="209"/>
    </location>
</feature>
<dbReference type="PANTHER" id="PTHR14969:SF13">
    <property type="entry name" value="AT30094P"/>
    <property type="match status" value="1"/>
</dbReference>
<dbReference type="SUPFAM" id="SSF48317">
    <property type="entry name" value="Acid phosphatase/Vanadium-dependent haloperoxidase"/>
    <property type="match status" value="1"/>
</dbReference>
<feature type="transmembrane region" description="Helical" evidence="2">
    <location>
        <begin position="66"/>
        <end position="88"/>
    </location>
</feature>
<dbReference type="InterPro" id="IPR036938">
    <property type="entry name" value="PAP2/HPO_sf"/>
</dbReference>
<proteinExistence type="predicted"/>
<keyword evidence="5" id="KW-1185">Reference proteome</keyword>
<feature type="transmembrane region" description="Helical" evidence="2">
    <location>
        <begin position="194"/>
        <end position="212"/>
    </location>
</feature>
<feature type="transmembrane region" description="Helical" evidence="2">
    <location>
        <begin position="167"/>
        <end position="188"/>
    </location>
</feature>
<evidence type="ECO:0000256" key="2">
    <source>
        <dbReference type="SAM" id="Phobius"/>
    </source>
</evidence>
<dbReference type="EMBL" id="JAAXOY010000473">
    <property type="protein sequence ID" value="NKY40834.1"/>
    <property type="molecule type" value="Genomic_DNA"/>
</dbReference>
<dbReference type="PANTHER" id="PTHR14969">
    <property type="entry name" value="SPHINGOSINE-1-PHOSPHATE PHOSPHOHYDROLASE"/>
    <property type="match status" value="1"/>
</dbReference>
<feature type="transmembrane region" description="Helical" evidence="2">
    <location>
        <begin position="97"/>
        <end position="114"/>
    </location>
</feature>
<evidence type="ECO:0000259" key="3">
    <source>
        <dbReference type="SMART" id="SM00014"/>
    </source>
</evidence>
<dbReference type="CDD" id="cd03392">
    <property type="entry name" value="PAP2_like_2"/>
    <property type="match status" value="1"/>
</dbReference>
<sequence length="267" mass="27516">MRATTVRRRALVRAATLGAAVALPVVVLAFLVRGQVTAIVHVDQSAIVAATDLTRANPALRSVLVAWQTAFQAVVVNTAAAVLCVWVWRRHRLGTRALWAAVTIGAGWALQLAAKGVVQRARPVVEDAVEHAPGSSFPSGHATNTAVAAVTLTLLVWPLLGRVGRVVVPTVAGLAVVLTAADRVLLGVHFPSDVVAGILLGVAIAGASYVGYRGWGADTPPPADVPDVPHGGDAVPETGRRDDGVPSATPAPDVRPPAGTPVPREEP</sequence>
<comment type="caution">
    <text evidence="4">The sequence shown here is derived from an EMBL/GenBank/DDBJ whole genome shotgun (WGS) entry which is preliminary data.</text>
</comment>
<evidence type="ECO:0000256" key="1">
    <source>
        <dbReference type="SAM" id="MobiDB-lite"/>
    </source>
</evidence>
<dbReference type="InterPro" id="IPR000326">
    <property type="entry name" value="PAP2/HPO"/>
</dbReference>
<keyword evidence="2" id="KW-0812">Transmembrane</keyword>
<keyword evidence="2" id="KW-0472">Membrane</keyword>
<feature type="transmembrane region" description="Helical" evidence="2">
    <location>
        <begin position="142"/>
        <end position="160"/>
    </location>
</feature>
<dbReference type="Pfam" id="PF01569">
    <property type="entry name" value="PAP2"/>
    <property type="match status" value="1"/>
</dbReference>
<dbReference type="Gene3D" id="1.20.144.10">
    <property type="entry name" value="Phosphatidic acid phosphatase type 2/haloperoxidase"/>
    <property type="match status" value="1"/>
</dbReference>